<keyword evidence="2" id="KW-0227">DNA damage</keyword>
<dbReference type="PANTHER" id="PTHR35369">
    <property type="entry name" value="BLR3025 PROTEIN-RELATED"/>
    <property type="match status" value="1"/>
</dbReference>
<gene>
    <name evidence="4" type="ORF">FHW36_110146</name>
</gene>
<dbReference type="PANTHER" id="PTHR35369:SF2">
    <property type="entry name" value="BLR3025 PROTEIN"/>
    <property type="match status" value="1"/>
</dbReference>
<dbReference type="InterPro" id="IPR050356">
    <property type="entry name" value="SulA_CellDiv_inhibitor"/>
</dbReference>
<evidence type="ECO:0000313" key="4">
    <source>
        <dbReference type="EMBL" id="TWF34946.1"/>
    </source>
</evidence>
<dbReference type="CDD" id="cd03468">
    <property type="entry name" value="PolY_like"/>
    <property type="match status" value="1"/>
</dbReference>
<sequence>MPTRFIAIWFRHLQTDWSIRRQPELREVPFVLAAPDHGRMKITAANIPAQAQGIDTGMAVADARALVPSLQVLDEVAGLSEKLLTALGHWCIRYTPVAAIDPPDGLILDISGCSHLWGGEVPYLEDIRSRLRDFGYDVRAAIADTIGAAWAVARYGRVTPVVPPYEQQAHLLPLPPAALRLDPEVLERLHKLGLYQVGSFINMPRSALRRRFGQGLLQRLDQALGMEPEIPAPLQRPEPYEERLPSLEPIMTATGITIALERLLEALCRRLQKEEKGLRNARLKCYRVDNEVQEVSIGTNRPSHNSRHLFKLFDQHISQIAPGLGIELFVLEASRVEAVSTAQEALWSRAGNLDDRMVAELLDRLTGKIGAGIVHRYLPDQHHWPERSFKQAPSLQESPGIAWRTDRPRPIRLLAEPALIEVSAPIPDYPPMLFRYKGELHRVKKADGPERIEREWWLETGAHRDYYCVEDEKGQRYWLFRLGHYDVDQPHQWFIHGFFA</sequence>
<evidence type="ECO:0000259" key="3">
    <source>
        <dbReference type="PROSITE" id="PS50173"/>
    </source>
</evidence>
<protein>
    <submittedName>
        <fullName evidence="4">Protein ImuB</fullName>
    </submittedName>
</protein>
<dbReference type="EMBL" id="VIWO01000010">
    <property type="protein sequence ID" value="TWF34946.1"/>
    <property type="molecule type" value="Genomic_DNA"/>
</dbReference>
<dbReference type="Gene3D" id="3.40.1170.60">
    <property type="match status" value="1"/>
</dbReference>
<accession>A0A561PA85</accession>
<dbReference type="InterPro" id="IPR043128">
    <property type="entry name" value="Rev_trsase/Diguanyl_cyclase"/>
</dbReference>
<feature type="domain" description="UmuC" evidence="3">
    <location>
        <begin position="21"/>
        <end position="72"/>
    </location>
</feature>
<dbReference type="SUPFAM" id="SSF56672">
    <property type="entry name" value="DNA/RNA polymerases"/>
    <property type="match status" value="1"/>
</dbReference>
<dbReference type="RefSeq" id="WP_145673689.1">
    <property type="nucleotide sequence ID" value="NZ_VIWO01000010.1"/>
</dbReference>
<proteinExistence type="inferred from homology"/>
<comment type="similarity">
    <text evidence="1">Belongs to the DNA polymerase type-Y family.</text>
</comment>
<dbReference type="InterPro" id="IPR043502">
    <property type="entry name" value="DNA/RNA_pol_sf"/>
</dbReference>
<dbReference type="OrthoDB" id="625722at2"/>
<evidence type="ECO:0000313" key="5">
    <source>
        <dbReference type="Proteomes" id="UP000320811"/>
    </source>
</evidence>
<dbReference type="Proteomes" id="UP000320811">
    <property type="component" value="Unassembled WGS sequence"/>
</dbReference>
<evidence type="ECO:0000256" key="2">
    <source>
        <dbReference type="ARBA" id="ARBA00022763"/>
    </source>
</evidence>
<dbReference type="GO" id="GO:0006281">
    <property type="term" value="P:DNA repair"/>
    <property type="evidence" value="ECO:0007669"/>
    <property type="project" value="InterPro"/>
</dbReference>
<name>A0A561PA85_9BACT</name>
<dbReference type="AlphaFoldDB" id="A0A561PA85"/>
<dbReference type="Gene3D" id="3.30.70.270">
    <property type="match status" value="1"/>
</dbReference>
<organism evidence="4 5">
    <name type="scientific">Chitinophaga polysaccharea</name>
    <dbReference type="NCBI Taxonomy" id="1293035"/>
    <lineage>
        <taxon>Bacteria</taxon>
        <taxon>Pseudomonadati</taxon>
        <taxon>Bacteroidota</taxon>
        <taxon>Chitinophagia</taxon>
        <taxon>Chitinophagales</taxon>
        <taxon>Chitinophagaceae</taxon>
        <taxon>Chitinophaga</taxon>
    </lineage>
</organism>
<evidence type="ECO:0000256" key="1">
    <source>
        <dbReference type="ARBA" id="ARBA00010945"/>
    </source>
</evidence>
<dbReference type="InterPro" id="IPR001126">
    <property type="entry name" value="UmuC"/>
</dbReference>
<comment type="caution">
    <text evidence="4">The sequence shown here is derived from an EMBL/GenBank/DDBJ whole genome shotgun (WGS) entry which is preliminary data.</text>
</comment>
<keyword evidence="5" id="KW-1185">Reference proteome</keyword>
<reference evidence="4 5" key="1">
    <citation type="submission" date="2019-06" db="EMBL/GenBank/DDBJ databases">
        <title>Sorghum-associated microbial communities from plants grown in Nebraska, USA.</title>
        <authorList>
            <person name="Schachtman D."/>
        </authorList>
    </citation>
    <scope>NUCLEOTIDE SEQUENCE [LARGE SCALE GENOMIC DNA]</scope>
    <source>
        <strain evidence="4 5">1209</strain>
    </source>
</reference>
<dbReference type="Pfam" id="PF00817">
    <property type="entry name" value="IMS"/>
    <property type="match status" value="1"/>
</dbReference>
<dbReference type="PROSITE" id="PS50173">
    <property type="entry name" value="UMUC"/>
    <property type="match status" value="1"/>
</dbReference>